<keyword evidence="1" id="KW-1133">Transmembrane helix</keyword>
<accession>A0AAU7ZWR5</accession>
<keyword evidence="3" id="KW-0418">Kinase</keyword>
<dbReference type="InterPro" id="IPR050640">
    <property type="entry name" value="Bact_2-comp_sensor_kinase"/>
</dbReference>
<dbReference type="AlphaFoldDB" id="A0AAU7ZWR5"/>
<dbReference type="GO" id="GO:0016020">
    <property type="term" value="C:membrane"/>
    <property type="evidence" value="ECO:0007669"/>
    <property type="project" value="InterPro"/>
</dbReference>
<feature type="transmembrane region" description="Helical" evidence="1">
    <location>
        <begin position="122"/>
        <end position="148"/>
    </location>
</feature>
<dbReference type="KEGG" id="tpsc:RBB77_11060"/>
<feature type="transmembrane region" description="Helical" evidence="1">
    <location>
        <begin position="28"/>
        <end position="46"/>
    </location>
</feature>
<keyword evidence="3" id="KW-0808">Transferase</keyword>
<dbReference type="EMBL" id="CP132942">
    <property type="protein sequence ID" value="XCB35407.1"/>
    <property type="molecule type" value="Genomic_DNA"/>
</dbReference>
<evidence type="ECO:0000256" key="1">
    <source>
        <dbReference type="SAM" id="Phobius"/>
    </source>
</evidence>
<reference evidence="3" key="2">
    <citation type="journal article" date="2024" name="Environ. Microbiol.">
        <title>Genome analysis and description of Tunturibacter gen. nov. expands the diversity of Terriglobia in tundra soils.</title>
        <authorList>
            <person name="Messyasz A."/>
            <person name="Mannisto M.K."/>
            <person name="Kerkhof L.J."/>
            <person name="Haggblom M.M."/>
        </authorList>
    </citation>
    <scope>NUCLEOTIDE SEQUENCE</scope>
    <source>
        <strain evidence="3">X5P6</strain>
    </source>
</reference>
<protein>
    <submittedName>
        <fullName evidence="3">Histidine kinase</fullName>
    </submittedName>
</protein>
<dbReference type="PANTHER" id="PTHR34220">
    <property type="entry name" value="SENSOR HISTIDINE KINASE YPDA"/>
    <property type="match status" value="1"/>
</dbReference>
<dbReference type="InterPro" id="IPR036890">
    <property type="entry name" value="HATPase_C_sf"/>
</dbReference>
<dbReference type="Gene3D" id="3.30.565.10">
    <property type="entry name" value="Histidine kinase-like ATPase, C-terminal domain"/>
    <property type="match status" value="1"/>
</dbReference>
<proteinExistence type="predicted"/>
<feature type="transmembrane region" description="Helical" evidence="1">
    <location>
        <begin position="96"/>
        <end position="116"/>
    </location>
</feature>
<organism evidence="3">
    <name type="scientific">Tunturiibacter psychrotolerans</name>
    <dbReference type="NCBI Taxonomy" id="3069686"/>
    <lineage>
        <taxon>Bacteria</taxon>
        <taxon>Pseudomonadati</taxon>
        <taxon>Acidobacteriota</taxon>
        <taxon>Terriglobia</taxon>
        <taxon>Terriglobales</taxon>
        <taxon>Acidobacteriaceae</taxon>
        <taxon>Tunturiibacter</taxon>
    </lineage>
</organism>
<dbReference type="PANTHER" id="PTHR34220:SF7">
    <property type="entry name" value="SENSOR HISTIDINE KINASE YPDA"/>
    <property type="match status" value="1"/>
</dbReference>
<dbReference type="SUPFAM" id="SSF55874">
    <property type="entry name" value="ATPase domain of HSP90 chaperone/DNA topoisomerase II/histidine kinase"/>
    <property type="match status" value="1"/>
</dbReference>
<keyword evidence="1" id="KW-0472">Membrane</keyword>
<reference evidence="3" key="1">
    <citation type="submission" date="2023-08" db="EMBL/GenBank/DDBJ databases">
        <authorList>
            <person name="Messyasz A."/>
            <person name="Mannisto M.K."/>
            <person name="Kerkhof L.J."/>
            <person name="Haggblom M."/>
        </authorList>
    </citation>
    <scope>NUCLEOTIDE SEQUENCE</scope>
    <source>
        <strain evidence="3">X5P6</strain>
    </source>
</reference>
<dbReference type="RefSeq" id="WP_353067420.1">
    <property type="nucleotide sequence ID" value="NZ_CP132942.1"/>
</dbReference>
<keyword evidence="1" id="KW-0812">Transmembrane</keyword>
<gene>
    <name evidence="3" type="ORF">RBB77_11060</name>
</gene>
<dbReference type="GO" id="GO:0000155">
    <property type="term" value="F:phosphorelay sensor kinase activity"/>
    <property type="evidence" value="ECO:0007669"/>
    <property type="project" value="InterPro"/>
</dbReference>
<evidence type="ECO:0000259" key="2">
    <source>
        <dbReference type="Pfam" id="PF06580"/>
    </source>
</evidence>
<feature type="domain" description="Signal transduction histidine kinase internal region" evidence="2">
    <location>
        <begin position="171"/>
        <end position="251"/>
    </location>
</feature>
<name>A0AAU7ZWR5_9BACT</name>
<dbReference type="InterPro" id="IPR010559">
    <property type="entry name" value="Sig_transdc_His_kin_internal"/>
</dbReference>
<sequence>MRQAVECRFTLLAKMLCMNRQNVLNVRSFWQIQIIGWCCFYFFHLLESIHAFLTKRVFFREETVPVFFMFLGSFVLRPFCRWLLRQSRSWIAFELKAAAAAMVISIPVASAAGLILQNFNHVPWHALVTVWAWSFFVLFMWCSLYFSIKQWQQSSMEKERLLRAESELREARLLALRYQLNPHFLFNSLNAVSTLVLDGNAPAATRMLAQIGDLLRTSLDSEVTAEVTLSQELAFTEGYLAIEQTRLGKRLKIDMAVPLETRDALVPNMLLQPLVENAVRYGVAPLIEGGWIAIKSALDADRLRIVIGNSGRRGEGEQKKNGNGIGLGNTAERLKTLYGANFEFSLGWPEAGGCEVVLELPLRRTRNLLEASPCAL</sequence>
<evidence type="ECO:0000313" key="3">
    <source>
        <dbReference type="EMBL" id="XCB35407.1"/>
    </source>
</evidence>
<feature type="transmembrane region" description="Helical" evidence="1">
    <location>
        <begin position="66"/>
        <end position="84"/>
    </location>
</feature>
<dbReference type="Pfam" id="PF06580">
    <property type="entry name" value="His_kinase"/>
    <property type="match status" value="1"/>
</dbReference>